<sequence>MISPNISSQDPQELPREHWSSLPKLPLFSGATVGRRFFKHSPTTILKLETDDGEGIMTALAHSILGLCVPRVVSIVTVPITTSGVSALNRTKQGLVLTHQPGTPLAQLWPSLTPPQREAVKAELCRLLVHMRSRRFSHYGRPRQQPYLLFSEESAPDAERAVKLERVQRDTTGAGDWDRPVLTHGDLSDRNTLVDPDTLAVTGFLDWEMANIMPAYFEYVAARLSGGHQPAWRKELLDVLRSVLRCECDTGRQEDLRVVNVDEGHGRYRRTLAAWNAIVDVERIAQGYDDDCEWSFDR</sequence>
<protein>
    <submittedName>
        <fullName evidence="2">Aminoglycoside phosphotransferase</fullName>
    </submittedName>
</protein>
<dbReference type="AlphaFoldDB" id="A0A162LRN2"/>
<accession>A0A162LRN2</accession>
<dbReference type="GO" id="GO:0016740">
    <property type="term" value="F:transferase activity"/>
    <property type="evidence" value="ECO:0007669"/>
    <property type="project" value="UniProtKB-KW"/>
</dbReference>
<dbReference type="InterPro" id="IPR002575">
    <property type="entry name" value="Aminoglycoside_PTrfase"/>
</dbReference>
<evidence type="ECO:0000313" key="2">
    <source>
        <dbReference type="EMBL" id="OAA74624.1"/>
    </source>
</evidence>
<proteinExistence type="predicted"/>
<gene>
    <name evidence="2" type="ORF">LEL_08205</name>
</gene>
<dbReference type="Gene3D" id="3.90.1200.10">
    <property type="match status" value="1"/>
</dbReference>
<dbReference type="EMBL" id="AZHF01000006">
    <property type="protein sequence ID" value="OAA74624.1"/>
    <property type="molecule type" value="Genomic_DNA"/>
</dbReference>
<organism evidence="2 3">
    <name type="scientific">Akanthomyces lecanii RCEF 1005</name>
    <dbReference type="NCBI Taxonomy" id="1081108"/>
    <lineage>
        <taxon>Eukaryota</taxon>
        <taxon>Fungi</taxon>
        <taxon>Dikarya</taxon>
        <taxon>Ascomycota</taxon>
        <taxon>Pezizomycotina</taxon>
        <taxon>Sordariomycetes</taxon>
        <taxon>Hypocreomycetidae</taxon>
        <taxon>Hypocreales</taxon>
        <taxon>Cordycipitaceae</taxon>
        <taxon>Akanthomyces</taxon>
        <taxon>Cordyceps confragosa</taxon>
    </lineage>
</organism>
<evidence type="ECO:0000259" key="1">
    <source>
        <dbReference type="Pfam" id="PF01636"/>
    </source>
</evidence>
<dbReference type="Proteomes" id="UP000076881">
    <property type="component" value="Unassembled WGS sequence"/>
</dbReference>
<reference evidence="2 3" key="1">
    <citation type="journal article" date="2016" name="Genome Biol. Evol.">
        <title>Divergent and convergent evolution of fungal pathogenicity.</title>
        <authorList>
            <person name="Shang Y."/>
            <person name="Xiao G."/>
            <person name="Zheng P."/>
            <person name="Cen K."/>
            <person name="Zhan S."/>
            <person name="Wang C."/>
        </authorList>
    </citation>
    <scope>NUCLEOTIDE SEQUENCE [LARGE SCALE GENOMIC DNA]</scope>
    <source>
        <strain evidence="2 3">RCEF 1005</strain>
    </source>
</reference>
<feature type="domain" description="Aminoglycoside phosphotransferase" evidence="1">
    <location>
        <begin position="57"/>
        <end position="237"/>
    </location>
</feature>
<keyword evidence="3" id="KW-1185">Reference proteome</keyword>
<keyword evidence="2" id="KW-0808">Transferase</keyword>
<dbReference type="Pfam" id="PF01636">
    <property type="entry name" value="APH"/>
    <property type="match status" value="1"/>
</dbReference>
<dbReference type="PANTHER" id="PTHR21310:SF15">
    <property type="entry name" value="AMINOGLYCOSIDE PHOSPHOTRANSFERASE DOMAIN-CONTAINING PROTEIN"/>
    <property type="match status" value="1"/>
</dbReference>
<dbReference type="PANTHER" id="PTHR21310">
    <property type="entry name" value="AMINOGLYCOSIDE PHOSPHOTRANSFERASE-RELATED-RELATED"/>
    <property type="match status" value="1"/>
</dbReference>
<dbReference type="SUPFAM" id="SSF56112">
    <property type="entry name" value="Protein kinase-like (PK-like)"/>
    <property type="match status" value="1"/>
</dbReference>
<name>A0A162LRN2_CORDF</name>
<evidence type="ECO:0000313" key="3">
    <source>
        <dbReference type="Proteomes" id="UP000076881"/>
    </source>
</evidence>
<dbReference type="STRING" id="1081108.A0A162LRN2"/>
<dbReference type="InterPro" id="IPR051678">
    <property type="entry name" value="AGP_Transferase"/>
</dbReference>
<dbReference type="InterPro" id="IPR011009">
    <property type="entry name" value="Kinase-like_dom_sf"/>
</dbReference>
<dbReference type="OrthoDB" id="5598852at2759"/>
<comment type="caution">
    <text evidence="2">The sequence shown here is derived from an EMBL/GenBank/DDBJ whole genome shotgun (WGS) entry which is preliminary data.</text>
</comment>